<dbReference type="InterPro" id="IPR001926">
    <property type="entry name" value="TrpB-like_PALP"/>
</dbReference>
<evidence type="ECO:0000256" key="3">
    <source>
        <dbReference type="ARBA" id="ARBA00022898"/>
    </source>
</evidence>
<dbReference type="Gene3D" id="3.40.50.1100">
    <property type="match status" value="2"/>
</dbReference>
<proteinExistence type="inferred from homology"/>
<evidence type="ECO:0000256" key="2">
    <source>
        <dbReference type="ARBA" id="ARBA00008639"/>
    </source>
</evidence>
<keyword evidence="3" id="KW-0663">Pyridoxal phosphate</keyword>
<dbReference type="PANTHER" id="PTHR43780:SF2">
    <property type="entry name" value="1-AMINOCYCLOPROPANE-1-CARBOXYLATE DEAMINASE-RELATED"/>
    <property type="match status" value="1"/>
</dbReference>
<feature type="domain" description="Tryptophan synthase beta chain-like PALP" evidence="4">
    <location>
        <begin position="24"/>
        <end position="297"/>
    </location>
</feature>
<sequence>MKPCSFNPFESAPQVPLQPLELDLYSRAGVDVWLLRLDLAHSRISGNKWYKLKYTLQDLVERGERRVLTFGGAYSNHVHALAFAGQAMGIETIGVIRGEPAYASNPTLSDASAWGMQLEFVDRVTYRNKQDGAFRRQLRRRFGRFGLIAEGGFGALGLAGCREILAGLQGVPAFDLVCAAVGTGGTLAGLIASCPQNTRVLGFSALKGGAFLQADIAGLLQQAGVMDSGSWKLQLDAHCGGYGRISPLLAAFMPAFTHKTGVVLDPVYTGKMLLRFNQLVADGEVRAGSRVLLIHTGGLQGLRGMEKTLYDQGHAYRGGLPL</sequence>
<dbReference type="Pfam" id="PF00291">
    <property type="entry name" value="PALP"/>
    <property type="match status" value="1"/>
</dbReference>
<comment type="similarity">
    <text evidence="2">Belongs to the ACC deaminase/D-cysteine desulfhydrase family.</text>
</comment>
<dbReference type="EMBL" id="CP073347">
    <property type="protein sequence ID" value="UTW13780.1"/>
    <property type="molecule type" value="Genomic_DNA"/>
</dbReference>
<protein>
    <submittedName>
        <fullName evidence="5">Pyridoxal-phosphate dependent enzyme</fullName>
    </submittedName>
</protein>
<evidence type="ECO:0000256" key="1">
    <source>
        <dbReference type="ARBA" id="ARBA00001933"/>
    </source>
</evidence>
<evidence type="ECO:0000259" key="4">
    <source>
        <dbReference type="Pfam" id="PF00291"/>
    </source>
</evidence>
<evidence type="ECO:0000313" key="5">
    <source>
        <dbReference type="EMBL" id="UTW13780.1"/>
    </source>
</evidence>
<organism evidence="5 6">
    <name type="scientific">Marinobacterium rhizophilum</name>
    <dbReference type="NCBI Taxonomy" id="420402"/>
    <lineage>
        <taxon>Bacteria</taxon>
        <taxon>Pseudomonadati</taxon>
        <taxon>Pseudomonadota</taxon>
        <taxon>Gammaproteobacteria</taxon>
        <taxon>Oceanospirillales</taxon>
        <taxon>Oceanospirillaceae</taxon>
        <taxon>Marinobacterium</taxon>
    </lineage>
</organism>
<dbReference type="RefSeq" id="WP_255855969.1">
    <property type="nucleotide sequence ID" value="NZ_CP073347.1"/>
</dbReference>
<reference evidence="5" key="1">
    <citation type="submission" date="2021-04" db="EMBL/GenBank/DDBJ databases">
        <title>Oceanospirillales bacteria with DddD are important DMSP degraders in coastal seawater.</title>
        <authorList>
            <person name="Liu J."/>
        </authorList>
    </citation>
    <scope>NUCLEOTIDE SEQUENCE</scope>
    <source>
        <strain evidence="5">D13-1</strain>
    </source>
</reference>
<comment type="cofactor">
    <cofactor evidence="1">
        <name>pyridoxal 5'-phosphate</name>
        <dbReference type="ChEBI" id="CHEBI:597326"/>
    </cofactor>
</comment>
<dbReference type="InterPro" id="IPR027278">
    <property type="entry name" value="ACCD_DCysDesulf"/>
</dbReference>
<dbReference type="SUPFAM" id="SSF53686">
    <property type="entry name" value="Tryptophan synthase beta subunit-like PLP-dependent enzymes"/>
    <property type="match status" value="1"/>
</dbReference>
<dbReference type="InterPro" id="IPR036052">
    <property type="entry name" value="TrpB-like_PALP_sf"/>
</dbReference>
<dbReference type="PIRSF" id="PIRSF006278">
    <property type="entry name" value="ACCD_DCysDesulf"/>
    <property type="match status" value="1"/>
</dbReference>
<gene>
    <name evidence="5" type="ORF">KDW95_09110</name>
</gene>
<dbReference type="Proteomes" id="UP001058461">
    <property type="component" value="Chromosome"/>
</dbReference>
<dbReference type="PANTHER" id="PTHR43780">
    <property type="entry name" value="1-AMINOCYCLOPROPANE-1-CARBOXYLATE DEAMINASE-RELATED"/>
    <property type="match status" value="1"/>
</dbReference>
<name>A0ABY5HN92_9GAMM</name>
<accession>A0ABY5HN92</accession>
<evidence type="ECO:0000313" key="6">
    <source>
        <dbReference type="Proteomes" id="UP001058461"/>
    </source>
</evidence>
<keyword evidence="6" id="KW-1185">Reference proteome</keyword>